<dbReference type="SUPFAM" id="SSF55729">
    <property type="entry name" value="Acyl-CoA N-acyltransferases (Nat)"/>
    <property type="match status" value="1"/>
</dbReference>
<dbReference type="Proteomes" id="UP000182725">
    <property type="component" value="Unassembled WGS sequence"/>
</dbReference>
<reference evidence="2 3" key="1">
    <citation type="submission" date="2016-10" db="EMBL/GenBank/DDBJ databases">
        <authorList>
            <person name="de Groot N.N."/>
        </authorList>
    </citation>
    <scope>NUCLEOTIDE SEQUENCE [LARGE SCALE GENOMIC DNA]</scope>
    <source>
        <strain evidence="2 3">DSM 22274</strain>
    </source>
</reference>
<evidence type="ECO:0000313" key="2">
    <source>
        <dbReference type="EMBL" id="SEE46564.1"/>
    </source>
</evidence>
<sequence length="156" mass="16794">MVEIRRLRPGDETVAAQMIAMMAAVFEEGLQDLPGGYVQELLSRDSFWAIAAFDGKEAVGGLTGHTLPMTRSPSSEILIYDLAVREDHQRRGIAASLIQELRAAAALEGIHEIFVPADDADVGALAFYRAQGATASPVTHFTFGTQAASPRNPGRR</sequence>
<evidence type="ECO:0000313" key="3">
    <source>
        <dbReference type="Proteomes" id="UP000182725"/>
    </source>
</evidence>
<dbReference type="InterPro" id="IPR000182">
    <property type="entry name" value="GNAT_dom"/>
</dbReference>
<dbReference type="Pfam" id="PF00583">
    <property type="entry name" value="Acetyltransf_1"/>
    <property type="match status" value="1"/>
</dbReference>
<feature type="domain" description="N-acetyltransferase" evidence="1">
    <location>
        <begin position="2"/>
        <end position="155"/>
    </location>
</feature>
<gene>
    <name evidence="2" type="ORF">SAMN04489740_1481</name>
</gene>
<dbReference type="PROSITE" id="PS51186">
    <property type="entry name" value="GNAT"/>
    <property type="match status" value="1"/>
</dbReference>
<dbReference type="EMBL" id="FNTV01000001">
    <property type="protein sequence ID" value="SEE46564.1"/>
    <property type="molecule type" value="Genomic_DNA"/>
</dbReference>
<accession>A0A1H5J2C9</accession>
<protein>
    <submittedName>
        <fullName evidence="2">Aminoglycoside 3-N-acetyltransferase I</fullName>
    </submittedName>
</protein>
<dbReference type="CDD" id="cd04301">
    <property type="entry name" value="NAT_SF"/>
    <property type="match status" value="1"/>
</dbReference>
<dbReference type="GO" id="GO:0016747">
    <property type="term" value="F:acyltransferase activity, transferring groups other than amino-acyl groups"/>
    <property type="evidence" value="ECO:0007669"/>
    <property type="project" value="InterPro"/>
</dbReference>
<dbReference type="RefSeq" id="WP_083360643.1">
    <property type="nucleotide sequence ID" value="NZ_FNTV01000001.1"/>
</dbReference>
<organism evidence="2 3">
    <name type="scientific">Arthrobacter alpinus</name>
    <dbReference type="NCBI Taxonomy" id="656366"/>
    <lineage>
        <taxon>Bacteria</taxon>
        <taxon>Bacillati</taxon>
        <taxon>Actinomycetota</taxon>
        <taxon>Actinomycetes</taxon>
        <taxon>Micrococcales</taxon>
        <taxon>Micrococcaceae</taxon>
        <taxon>Arthrobacter</taxon>
    </lineage>
</organism>
<dbReference type="AlphaFoldDB" id="A0A1H5J2C9"/>
<evidence type="ECO:0000259" key="1">
    <source>
        <dbReference type="PROSITE" id="PS51186"/>
    </source>
</evidence>
<dbReference type="InterPro" id="IPR016181">
    <property type="entry name" value="Acyl_CoA_acyltransferase"/>
</dbReference>
<proteinExistence type="predicted"/>
<keyword evidence="2" id="KW-0808">Transferase</keyword>
<dbReference type="Gene3D" id="3.40.630.30">
    <property type="match status" value="1"/>
</dbReference>
<name>A0A1H5J2C9_9MICC</name>